<proteinExistence type="predicted"/>
<protein>
    <submittedName>
        <fullName evidence="1">Uncharacterized protein</fullName>
    </submittedName>
</protein>
<sequence>MIAIFNFSDYNLTRTVSACVAAQQQTSKSFNYEKAKKSCEEKIKKEKE</sequence>
<name>A0A382SNY4_9ZZZZ</name>
<gene>
    <name evidence="1" type="ORF">METZ01_LOCUS363791</name>
</gene>
<evidence type="ECO:0000313" key="1">
    <source>
        <dbReference type="EMBL" id="SVD10937.1"/>
    </source>
</evidence>
<organism evidence="1">
    <name type="scientific">marine metagenome</name>
    <dbReference type="NCBI Taxonomy" id="408172"/>
    <lineage>
        <taxon>unclassified sequences</taxon>
        <taxon>metagenomes</taxon>
        <taxon>ecological metagenomes</taxon>
    </lineage>
</organism>
<dbReference type="EMBL" id="UINC01130093">
    <property type="protein sequence ID" value="SVD10937.1"/>
    <property type="molecule type" value="Genomic_DNA"/>
</dbReference>
<accession>A0A382SNY4</accession>
<reference evidence="1" key="1">
    <citation type="submission" date="2018-05" db="EMBL/GenBank/DDBJ databases">
        <authorList>
            <person name="Lanie J.A."/>
            <person name="Ng W.-L."/>
            <person name="Kazmierczak K.M."/>
            <person name="Andrzejewski T.M."/>
            <person name="Davidsen T.M."/>
            <person name="Wayne K.J."/>
            <person name="Tettelin H."/>
            <person name="Glass J.I."/>
            <person name="Rusch D."/>
            <person name="Podicherti R."/>
            <person name="Tsui H.-C.T."/>
            <person name="Winkler M.E."/>
        </authorList>
    </citation>
    <scope>NUCLEOTIDE SEQUENCE</scope>
</reference>
<dbReference type="AlphaFoldDB" id="A0A382SNY4"/>